<reference evidence="3 4" key="1">
    <citation type="submission" date="2019-02" db="EMBL/GenBank/DDBJ databases">
        <title>Deep-cultivation of Planctomycetes and their phenomic and genomic characterization uncovers novel biology.</title>
        <authorList>
            <person name="Wiegand S."/>
            <person name="Jogler M."/>
            <person name="Boedeker C."/>
            <person name="Pinto D."/>
            <person name="Vollmers J."/>
            <person name="Rivas-Marin E."/>
            <person name="Kohn T."/>
            <person name="Peeters S.H."/>
            <person name="Heuer A."/>
            <person name="Rast P."/>
            <person name="Oberbeckmann S."/>
            <person name="Bunk B."/>
            <person name="Jeske O."/>
            <person name="Meyerdierks A."/>
            <person name="Storesund J.E."/>
            <person name="Kallscheuer N."/>
            <person name="Luecker S."/>
            <person name="Lage O.M."/>
            <person name="Pohl T."/>
            <person name="Merkel B.J."/>
            <person name="Hornburger P."/>
            <person name="Mueller R.-W."/>
            <person name="Bruemmer F."/>
            <person name="Labrenz M."/>
            <person name="Spormann A.M."/>
            <person name="Op den Camp H."/>
            <person name="Overmann J."/>
            <person name="Amann R."/>
            <person name="Jetten M.S.M."/>
            <person name="Mascher T."/>
            <person name="Medema M.H."/>
            <person name="Devos D.P."/>
            <person name="Kaster A.-K."/>
            <person name="Ovreas L."/>
            <person name="Rohde M."/>
            <person name="Galperin M.Y."/>
            <person name="Jogler C."/>
        </authorList>
    </citation>
    <scope>NUCLEOTIDE SEQUENCE [LARGE SCALE GENOMIC DNA]</scope>
    <source>
        <strain evidence="3 4">Pan44</strain>
    </source>
</reference>
<keyword evidence="4" id="KW-1185">Reference proteome</keyword>
<organism evidence="3 4">
    <name type="scientific">Caulifigura coniformis</name>
    <dbReference type="NCBI Taxonomy" id="2527983"/>
    <lineage>
        <taxon>Bacteria</taxon>
        <taxon>Pseudomonadati</taxon>
        <taxon>Planctomycetota</taxon>
        <taxon>Planctomycetia</taxon>
        <taxon>Planctomycetales</taxon>
        <taxon>Planctomycetaceae</taxon>
        <taxon>Caulifigura</taxon>
    </lineage>
</organism>
<proteinExistence type="predicted"/>
<dbReference type="RefSeq" id="WP_145029835.1">
    <property type="nucleotide sequence ID" value="NZ_CP036271.1"/>
</dbReference>
<dbReference type="OrthoDB" id="285679at2"/>
<sequence length="248" mass="26867" precursor="true">MRRILAAAMLLAVCSQAGLRAGEMHSVDLSKQSNQKLDDGFGRMGPGNHLSRLPKGTQTFNDVVFEVGEGVLQLGGKILEKFPDRIDGIPVNRTCGRIHLLHSTCYGGHGKTDVPPEVVVKDETQIGEYIVHYEDGATSSIPLIYGRDVRDWWYVEGDSEPPSLGQVAWAGENDYSDQTVAGVRVYSSVWDNPYPEKTIKTIDFVGRKSASVAAPFCIAITLEDHDKAKGAPGEKAGKPVSDATPGSR</sequence>
<evidence type="ECO:0000313" key="3">
    <source>
        <dbReference type="EMBL" id="QDT54082.1"/>
    </source>
</evidence>
<gene>
    <name evidence="3" type="ORF">Pan44_21090</name>
</gene>
<dbReference type="EMBL" id="CP036271">
    <property type="protein sequence ID" value="QDT54082.1"/>
    <property type="molecule type" value="Genomic_DNA"/>
</dbReference>
<evidence type="ECO:0000256" key="2">
    <source>
        <dbReference type="SAM" id="SignalP"/>
    </source>
</evidence>
<dbReference type="Proteomes" id="UP000315700">
    <property type="component" value="Chromosome"/>
</dbReference>
<evidence type="ECO:0000256" key="1">
    <source>
        <dbReference type="SAM" id="MobiDB-lite"/>
    </source>
</evidence>
<feature type="signal peptide" evidence="2">
    <location>
        <begin position="1"/>
        <end position="17"/>
    </location>
</feature>
<dbReference type="KEGG" id="ccos:Pan44_21090"/>
<evidence type="ECO:0000313" key="4">
    <source>
        <dbReference type="Proteomes" id="UP000315700"/>
    </source>
</evidence>
<dbReference type="AlphaFoldDB" id="A0A517SD72"/>
<feature type="chain" id="PRO_5021876104" evidence="2">
    <location>
        <begin position="18"/>
        <end position="248"/>
    </location>
</feature>
<protein>
    <submittedName>
        <fullName evidence="3">Uncharacterized protein</fullName>
    </submittedName>
</protein>
<accession>A0A517SD72</accession>
<name>A0A517SD72_9PLAN</name>
<dbReference type="InParanoid" id="A0A517SD72"/>
<feature type="region of interest" description="Disordered" evidence="1">
    <location>
        <begin position="228"/>
        <end position="248"/>
    </location>
</feature>
<keyword evidence="2" id="KW-0732">Signal</keyword>